<dbReference type="SUPFAM" id="SSF82171">
    <property type="entry name" value="DPP6 N-terminal domain-like"/>
    <property type="match status" value="1"/>
</dbReference>
<dbReference type="Pfam" id="PF07676">
    <property type="entry name" value="PD40"/>
    <property type="match status" value="4"/>
</dbReference>
<dbReference type="Pfam" id="PF13485">
    <property type="entry name" value="Peptidase_MA_2"/>
    <property type="match status" value="1"/>
</dbReference>
<dbReference type="PANTHER" id="PTHR36842:SF1">
    <property type="entry name" value="PROTEIN TOLB"/>
    <property type="match status" value="1"/>
</dbReference>
<dbReference type="EMBL" id="QGGB01000007">
    <property type="protein sequence ID" value="PWN06403.1"/>
    <property type="molecule type" value="Genomic_DNA"/>
</dbReference>
<evidence type="ECO:0008006" key="8">
    <source>
        <dbReference type="Google" id="ProtNLM"/>
    </source>
</evidence>
<comment type="similarity">
    <text evidence="2">Belongs to the TolB family.</text>
</comment>
<accession>A0A316TP71</accession>
<dbReference type="Proteomes" id="UP000245533">
    <property type="component" value="Unassembled WGS sequence"/>
</dbReference>
<comment type="caution">
    <text evidence="6">The sequence shown here is derived from an EMBL/GenBank/DDBJ whole genome shotgun (WGS) entry which is preliminary data.</text>
</comment>
<dbReference type="Pfam" id="PF01103">
    <property type="entry name" value="Omp85"/>
    <property type="match status" value="1"/>
</dbReference>
<dbReference type="InterPro" id="IPR039568">
    <property type="entry name" value="Peptidase_MA-like_dom"/>
</dbReference>
<name>A0A316TP71_9BACT</name>
<comment type="subcellular location">
    <subcellularLocation>
        <location evidence="1">Membrane</location>
    </subcellularLocation>
</comment>
<evidence type="ECO:0000256" key="1">
    <source>
        <dbReference type="ARBA" id="ARBA00004370"/>
    </source>
</evidence>
<evidence type="ECO:0000313" key="7">
    <source>
        <dbReference type="Proteomes" id="UP000245533"/>
    </source>
</evidence>
<sequence>MTMRLLQKSLIAGFLSIFIVSLAAENLFAQYFFFGKNRVQYEQFDWRYIETDHFDIYYYDSKNYHLAQFTAETLESSLKQLNQDFGDQLTDRIPVIIYDSHSDFSQTNVVRLPVDAQGIGGVTDKFKNRMTQPFMGDYADFRRTLQHELTHAYINDVYYGGSVQSIVQNNIQLRFPLWFEEGLAEYLALGWDTQTDMFMRDAVLNQYLPPITQLSGFFAYRGGQAFWYYIADQYGRPKITEILQRIKTTRNIQQSLVQSLGLEIDELSDRWLEYWRQRYFPEVADRQSLNSVATQITTRARSGSYNTSPTISPRGDRIAMITNRRGVFDIVVVDANSGERLKTLVSSADNPMFEELNILIPNLSWSPDGTRLALSSKSEGTYNLAIVEYESGNSRTIKFPDVDAINSVAWSPDGRKIAFDGNIGPYQDIFVYNLETGDFQNLTNDVYSDNDPEWGPDSETIFFVSNRSDKLQPGDALAGFSILQDAEFYETDLYRINDSGGRITRLTNTPSWSETQPTVTSDGRMLFVSDQNGIPNVYEYELASRTVYPITDLQSGVMQVSVSNDGTRLAFNSLNRGFPDIFMLRGPFERRMDRQLRPNQWAQERASTAPGDRVPAVEFAQEMIDNRERGNMISYRTLTDAPPTGFERMIEAAPDTTNQDTVRAERPQTERIDFRNYQFGESVVRDSTIELTDDPEKFEPDDNVTDEGLYQPKEYRLRFTPDFSYAAGQLSTYYGSSAFAFVTLTDLFGDHELSFGSNLVFDLRNSDYTVQYAYKKNRTNFFTSFFHQSRNYQTFFGELLRFRTFGFSVDFQYPLNRFQRFDYGISGIGIARDFSSVQSFGDATLSNDRSYFLYPQVTFTGDYTIPGFITPRGGSRYSLQLSASPPLGPETPQFATLLGDYRKYIDLGSQYSIALRGAGAVSHGRDSQTFFMGGMLGWINQQWSDAEIPFERLADTFFTLPATPLRGHEFNTIFGDRFSLINAEFRFPLFAAVLPGPLPILPLWNITAVAFVDAGAAWGFDIPYARFSDQNGNPVVYFENQSDLDFKIGNKRNEFLNPQTGLLRDGPAQEGDIPVTFVDGDVLIGAGFGLRTILLGLPFRYDIGWPYQRGGFGGNPIHYFTIGIDF</sequence>
<keyword evidence="3" id="KW-0472">Membrane</keyword>
<dbReference type="OrthoDB" id="9760276at2"/>
<evidence type="ECO:0000256" key="3">
    <source>
        <dbReference type="ARBA" id="ARBA00023136"/>
    </source>
</evidence>
<evidence type="ECO:0000259" key="5">
    <source>
        <dbReference type="Pfam" id="PF13485"/>
    </source>
</evidence>
<feature type="domain" description="Peptidase MA-like" evidence="5">
    <location>
        <begin position="76"/>
        <end position="274"/>
    </location>
</feature>
<feature type="domain" description="Bacterial surface antigen (D15)" evidence="4">
    <location>
        <begin position="767"/>
        <end position="1126"/>
    </location>
</feature>
<gene>
    <name evidence="6" type="ORF">DDZ15_10380</name>
</gene>
<dbReference type="InterPro" id="IPR000184">
    <property type="entry name" value="Bac_surfAg_D15"/>
</dbReference>
<dbReference type="Gene3D" id="2.120.10.30">
    <property type="entry name" value="TolB, C-terminal domain"/>
    <property type="match status" value="3"/>
</dbReference>
<evidence type="ECO:0000259" key="4">
    <source>
        <dbReference type="Pfam" id="PF01103"/>
    </source>
</evidence>
<evidence type="ECO:0000313" key="6">
    <source>
        <dbReference type="EMBL" id="PWN06403.1"/>
    </source>
</evidence>
<dbReference type="PANTHER" id="PTHR36842">
    <property type="entry name" value="PROTEIN TOLB HOMOLOG"/>
    <property type="match status" value="1"/>
</dbReference>
<keyword evidence="7" id="KW-1185">Reference proteome</keyword>
<dbReference type="InterPro" id="IPR011042">
    <property type="entry name" value="6-blade_b-propeller_TolB-like"/>
</dbReference>
<proteinExistence type="inferred from homology"/>
<organism evidence="6 7">
    <name type="scientific">Rhodohalobacter mucosus</name>
    <dbReference type="NCBI Taxonomy" id="2079485"/>
    <lineage>
        <taxon>Bacteria</taxon>
        <taxon>Pseudomonadati</taxon>
        <taxon>Balneolota</taxon>
        <taxon>Balneolia</taxon>
        <taxon>Balneolales</taxon>
        <taxon>Balneolaceae</taxon>
        <taxon>Rhodohalobacter</taxon>
    </lineage>
</organism>
<dbReference type="AlphaFoldDB" id="A0A316TP71"/>
<evidence type="ECO:0000256" key="2">
    <source>
        <dbReference type="ARBA" id="ARBA00009820"/>
    </source>
</evidence>
<protein>
    <recommendedName>
        <fullName evidence="8">Peptidase MA-like domain-containing protein</fullName>
    </recommendedName>
</protein>
<dbReference type="InterPro" id="IPR011659">
    <property type="entry name" value="WD40"/>
</dbReference>
<reference evidence="6 7" key="1">
    <citation type="submission" date="2018-05" db="EMBL/GenBank/DDBJ databases">
        <title>Rhodohalobacter halophilus gen. nov., sp. nov., a moderately halophilic member of the family Balneolaceae.</title>
        <authorList>
            <person name="Liu Z.-W."/>
        </authorList>
    </citation>
    <scope>NUCLEOTIDE SEQUENCE [LARGE SCALE GENOMIC DNA]</scope>
    <source>
        <strain evidence="6 7">8A47</strain>
    </source>
</reference>
<dbReference type="Gene3D" id="2.40.160.50">
    <property type="entry name" value="membrane protein fhac: a member of the omp85/tpsb transporter family"/>
    <property type="match status" value="1"/>
</dbReference>